<feature type="compositionally biased region" description="Basic and acidic residues" evidence="7">
    <location>
        <begin position="271"/>
        <end position="281"/>
    </location>
</feature>
<keyword evidence="3" id="KW-0863">Zinc-finger</keyword>
<keyword evidence="4" id="KW-0862">Zinc</keyword>
<accession>A0A3P9B4C1</accession>
<dbReference type="InterPro" id="IPR000690">
    <property type="entry name" value="Matrin/U1-C_Znf_C2H2"/>
</dbReference>
<feature type="compositionally biased region" description="Acidic residues" evidence="7">
    <location>
        <begin position="1142"/>
        <end position="1157"/>
    </location>
</feature>
<dbReference type="SMART" id="SM00451">
    <property type="entry name" value="ZnF_U1"/>
    <property type="match status" value="2"/>
</dbReference>
<dbReference type="PROSITE" id="PS50171">
    <property type="entry name" value="ZF_MATRIN"/>
    <property type="match status" value="1"/>
</dbReference>
<feature type="domain" description="RRM" evidence="8">
    <location>
        <begin position="543"/>
        <end position="616"/>
    </location>
</feature>
<evidence type="ECO:0000259" key="9">
    <source>
        <dbReference type="PROSITE" id="PS50171"/>
    </source>
</evidence>
<evidence type="ECO:0000313" key="10">
    <source>
        <dbReference type="Ensembl" id="ENSMZEP00005004731.1"/>
    </source>
</evidence>
<dbReference type="GO" id="GO:0008270">
    <property type="term" value="F:zinc ion binding"/>
    <property type="evidence" value="ECO:0007669"/>
    <property type="project" value="UniProtKB-KW"/>
</dbReference>
<evidence type="ECO:0000259" key="8">
    <source>
        <dbReference type="PROSITE" id="PS50102"/>
    </source>
</evidence>
<feature type="domain" description="Matrin-type" evidence="9">
    <location>
        <begin position="1233"/>
        <end position="1264"/>
    </location>
</feature>
<protein>
    <submittedName>
        <fullName evidence="10">Matrin-3</fullName>
    </submittedName>
</protein>
<dbReference type="GO" id="GO:0003723">
    <property type="term" value="F:RNA binding"/>
    <property type="evidence" value="ECO:0007669"/>
    <property type="project" value="UniProtKB-UniRule"/>
</dbReference>
<dbReference type="Proteomes" id="UP000265160">
    <property type="component" value="LG2"/>
</dbReference>
<feature type="compositionally biased region" description="Basic and acidic residues" evidence="7">
    <location>
        <begin position="653"/>
        <end position="668"/>
    </location>
</feature>
<evidence type="ECO:0000256" key="3">
    <source>
        <dbReference type="ARBA" id="ARBA00022771"/>
    </source>
</evidence>
<evidence type="ECO:0000256" key="7">
    <source>
        <dbReference type="SAM" id="MobiDB-lite"/>
    </source>
</evidence>
<evidence type="ECO:0000313" key="11">
    <source>
        <dbReference type="Proteomes" id="UP000265160"/>
    </source>
</evidence>
<feature type="compositionally biased region" description="Basic residues" evidence="7">
    <location>
        <begin position="1082"/>
        <end position="1091"/>
    </location>
</feature>
<feature type="compositionally biased region" description="Basic and acidic residues" evidence="7">
    <location>
        <begin position="748"/>
        <end position="825"/>
    </location>
</feature>
<organism evidence="10 11">
    <name type="scientific">Maylandia zebra</name>
    <name type="common">zebra mbuna</name>
    <dbReference type="NCBI Taxonomy" id="106582"/>
    <lineage>
        <taxon>Eukaryota</taxon>
        <taxon>Metazoa</taxon>
        <taxon>Chordata</taxon>
        <taxon>Craniata</taxon>
        <taxon>Vertebrata</taxon>
        <taxon>Euteleostomi</taxon>
        <taxon>Actinopterygii</taxon>
        <taxon>Neopterygii</taxon>
        <taxon>Teleostei</taxon>
        <taxon>Neoteleostei</taxon>
        <taxon>Acanthomorphata</taxon>
        <taxon>Ovalentaria</taxon>
        <taxon>Cichlomorphae</taxon>
        <taxon>Cichliformes</taxon>
        <taxon>Cichlidae</taxon>
        <taxon>African cichlids</taxon>
        <taxon>Pseudocrenilabrinae</taxon>
        <taxon>Haplochromini</taxon>
        <taxon>Maylandia</taxon>
        <taxon>Maylandia zebra complex</taxon>
    </lineage>
</organism>
<feature type="compositionally biased region" description="Polar residues" evidence="7">
    <location>
        <begin position="1188"/>
        <end position="1197"/>
    </location>
</feature>
<keyword evidence="5" id="KW-0539">Nucleus</keyword>
<feature type="region of interest" description="Disordered" evidence="7">
    <location>
        <begin position="623"/>
        <end position="885"/>
    </location>
</feature>
<feature type="compositionally biased region" description="Polar residues" evidence="7">
    <location>
        <begin position="235"/>
        <end position="246"/>
    </location>
</feature>
<dbReference type="SUPFAM" id="SSF54928">
    <property type="entry name" value="RNA-binding domain, RBD"/>
    <property type="match status" value="4"/>
</dbReference>
<reference evidence="10" key="2">
    <citation type="submission" date="2025-05" db="UniProtKB">
        <authorList>
            <consortium name="Ensembl"/>
        </authorList>
    </citation>
    <scope>IDENTIFICATION</scope>
</reference>
<feature type="compositionally biased region" description="Acidic residues" evidence="7">
    <location>
        <begin position="683"/>
        <end position="732"/>
    </location>
</feature>
<feature type="region of interest" description="Disordered" evidence="7">
    <location>
        <begin position="227"/>
        <end position="246"/>
    </location>
</feature>
<dbReference type="PROSITE" id="PS51257">
    <property type="entry name" value="PROKAR_LIPOPROTEIN"/>
    <property type="match status" value="1"/>
</dbReference>
<dbReference type="Ensembl" id="ENSMZET00005004985.1">
    <property type="protein sequence ID" value="ENSMZEP00005004779.1"/>
    <property type="gene ID" value="ENSMZEG00005003673.1"/>
</dbReference>
<dbReference type="InterPro" id="IPR000504">
    <property type="entry name" value="RRM_dom"/>
</dbReference>
<dbReference type="InterPro" id="IPR012677">
    <property type="entry name" value="Nucleotide-bd_a/b_plait_sf"/>
</dbReference>
<dbReference type="GO" id="GO:0005634">
    <property type="term" value="C:nucleus"/>
    <property type="evidence" value="ECO:0007669"/>
    <property type="project" value="UniProtKB-SubCell"/>
</dbReference>
<comment type="subcellular location">
    <subcellularLocation>
        <location evidence="1">Nucleus</location>
    </subcellularLocation>
</comment>
<feature type="domain" description="RRM" evidence="8">
    <location>
        <begin position="1007"/>
        <end position="1082"/>
    </location>
</feature>
<feature type="region of interest" description="Disordered" evidence="7">
    <location>
        <begin position="134"/>
        <end position="154"/>
    </location>
</feature>
<reference evidence="10 11" key="1">
    <citation type="journal article" date="2014" name="Nature">
        <title>The genomic substrate for adaptive radiation in African cichlid fish.</title>
        <authorList>
            <person name="Brawand D."/>
            <person name="Wagner C.E."/>
            <person name="Li Y.I."/>
            <person name="Malinsky M."/>
            <person name="Keller I."/>
            <person name="Fan S."/>
            <person name="Simakov O."/>
            <person name="Ng A.Y."/>
            <person name="Lim Z.W."/>
            <person name="Bezault E."/>
            <person name="Turner-Maier J."/>
            <person name="Johnson J."/>
            <person name="Alcazar R."/>
            <person name="Noh H.J."/>
            <person name="Russell P."/>
            <person name="Aken B."/>
            <person name="Alfoldi J."/>
            <person name="Amemiya C."/>
            <person name="Azzouzi N."/>
            <person name="Baroiller J.F."/>
            <person name="Barloy-Hubler F."/>
            <person name="Berlin A."/>
            <person name="Bloomquist R."/>
            <person name="Carleton K.L."/>
            <person name="Conte M.A."/>
            <person name="D'Cotta H."/>
            <person name="Eshel O."/>
            <person name="Gaffney L."/>
            <person name="Galibert F."/>
            <person name="Gante H.F."/>
            <person name="Gnerre S."/>
            <person name="Greuter L."/>
            <person name="Guyon R."/>
            <person name="Haddad N.S."/>
            <person name="Haerty W."/>
            <person name="Harris R.M."/>
            <person name="Hofmann H.A."/>
            <person name="Hourlier T."/>
            <person name="Hulata G."/>
            <person name="Jaffe D.B."/>
            <person name="Lara M."/>
            <person name="Lee A.P."/>
            <person name="MacCallum I."/>
            <person name="Mwaiko S."/>
            <person name="Nikaido M."/>
            <person name="Nishihara H."/>
            <person name="Ozouf-Costaz C."/>
            <person name="Penman D.J."/>
            <person name="Przybylski D."/>
            <person name="Rakotomanga M."/>
            <person name="Renn S.C.P."/>
            <person name="Ribeiro F.J."/>
            <person name="Ron M."/>
            <person name="Salzburger W."/>
            <person name="Sanchez-Pulido L."/>
            <person name="Santos M.E."/>
            <person name="Searle S."/>
            <person name="Sharpe T."/>
            <person name="Swofford R."/>
            <person name="Tan F.J."/>
            <person name="Williams L."/>
            <person name="Young S."/>
            <person name="Yin S."/>
            <person name="Okada N."/>
            <person name="Kocher T.D."/>
            <person name="Miska E.A."/>
            <person name="Lander E.S."/>
            <person name="Venkatesh B."/>
            <person name="Fernald R.D."/>
            <person name="Meyer A."/>
            <person name="Ponting C.P."/>
            <person name="Streelman J.T."/>
            <person name="Lindblad-Toh K."/>
            <person name="Seehausen O."/>
            <person name="Di Palma F."/>
        </authorList>
    </citation>
    <scope>NUCLEOTIDE SEQUENCE</scope>
</reference>
<evidence type="ECO:0000256" key="5">
    <source>
        <dbReference type="ARBA" id="ARBA00023242"/>
    </source>
</evidence>
<dbReference type="InterPro" id="IPR035979">
    <property type="entry name" value="RBD_domain_sf"/>
</dbReference>
<dbReference type="Ensembl" id="ENSMZET00005004936.1">
    <property type="protein sequence ID" value="ENSMZEP00005004731.1"/>
    <property type="gene ID" value="ENSMZEG00005003673.1"/>
</dbReference>
<dbReference type="Gene3D" id="3.30.70.330">
    <property type="match status" value="4"/>
</dbReference>
<dbReference type="PANTHER" id="PTHR15592">
    <property type="entry name" value="MATRIN 3/NUCLEAR PROTEIN 220-RELATED"/>
    <property type="match status" value="1"/>
</dbReference>
<sequence length="1282" mass="143099">MQEERKHRDTSHAVVWSPVSCYLLISCDRVLEKGNKTCHHRRKGAPALFDHIKFLSSLKTFPAPVSFFILALCAESRERDRIFDIMSQKTQADGAQKHFAVGRGLLAAAETLNFNMNEQRPNRPMGVGVGMGMEGQDGSGQMPRRGSGGGGSTSNLGSTMKLFASLGLSPSDLDALAEIPEEEISVETLPHILRQLKSRKGEAGERRAAMSSDAAYRGGSWEEGHVGRMGGSSLGQGSAKSSTDFGYSSLQDVSSGRGYGLNYSGGGGGGSRERPYSELSHRSGLGMGPSEPVFMQRRMGSPSNGKVQDFLGVMPPMFPHVCSLCDFDVHSTMEWNQHVNGLRHAENRRHLLDMYPEWDPGMGPGRGGRPWETPNLSAGLLGPAPMSSGPMAGMSSSWGGGVGGGRGSGSLGQNKLRSRVVVVKYEKKPLSDKTLFALVERFGCLREHLILKNKAFLEMSTHEEALDVVNYYQQHPPLSYGKPVTLYLSQTLMFIEKDERPMDRLMDRLTKRPVDRPGDQPMTRRVERPIDKPEKEVKSQGSKVVFFYHLPREDEKKQELLTLAERFGVVEKHLFLTDRAFIQLATVEDAEMLVNHYTENPLVFNGRIVRLNICTKYKTLNVKHKQGGGDSSSQKNGRAESSNSKTSSSSSRSRQENKEEKDKVKMVTEEEDEEVSGVMEGREDGEEQQAPDGEEEEEQAPDGEEEEEQAPDGEEEQEQAPDGEEEQEQAPDGEEKQEQVPDGEEKEDQVPDGKEKEEQVPDGKEKEEQVPDGKETQEQVPDGKEKEEQVPDGKEKEDEPKGEESVKETVEESEDARQEEEKVTDDVTNDTPGDTGEVKQEAESEPQAETLAEEHKGKGEMNMEAAESSEAPEAAEGDLPEEEDFPENMEDFVTLDELEEDNDEAHGESDNIDNTRRGGMRVVNIVGFRRGYQYLNELLKLAQPFGKVVKHLVLDLRPEAFLQFATEEEARAMANFYNGNITASVCGRPVRISHSMSYPTIQSGSSKVVYIGQLPNSKYTDEEILKFAEPFGKVKKYFLNRIRRECFLEMYNAEDAEKMAADYKAKSPKLNGKRLTIYVSRKYKQLKHGHRTPNTVKRASDDSPQKFSKDAEEPPAKKPKEEAQPEVEEEKKEDVENQEEKQQEEEMETPDVSEETAVEEKLAAEKVPEVSAERSSEDEKQEELVEQMETSTNQSGETVAPPPAENKPSVASMPLPPYDPNTPIGVEHVKAGFYCRICFLFYSNEDTAKKTHCSSQAHYDKLQKYLEKEQSKAEKKVKTTTP</sequence>
<name>A0A3P9B4C1_9CICH</name>
<feature type="region of interest" description="Disordered" evidence="7">
    <location>
        <begin position="1082"/>
        <end position="1216"/>
    </location>
</feature>
<dbReference type="PROSITE" id="PS50102">
    <property type="entry name" value="RRM"/>
    <property type="match status" value="2"/>
</dbReference>
<dbReference type="STRING" id="106582.ENSMZEP00005004731"/>
<evidence type="ECO:0000256" key="4">
    <source>
        <dbReference type="ARBA" id="ARBA00022833"/>
    </source>
</evidence>
<evidence type="ECO:0000256" key="6">
    <source>
        <dbReference type="PROSITE-ProRule" id="PRU00176"/>
    </source>
</evidence>
<feature type="compositionally biased region" description="Basic and acidic residues" evidence="7">
    <location>
        <begin position="852"/>
        <end position="861"/>
    </location>
</feature>
<dbReference type="CDD" id="cd12436">
    <property type="entry name" value="RRM1_2_MATR3_like"/>
    <property type="match status" value="1"/>
</dbReference>
<dbReference type="SMART" id="SM00360">
    <property type="entry name" value="RRM"/>
    <property type="match status" value="4"/>
</dbReference>
<keyword evidence="6" id="KW-0694">RNA-binding</keyword>
<feature type="compositionally biased region" description="Basic and acidic residues" evidence="7">
    <location>
        <begin position="1098"/>
        <end position="1141"/>
    </location>
</feature>
<feature type="region of interest" description="Disordered" evidence="7">
    <location>
        <begin position="197"/>
        <end position="222"/>
    </location>
</feature>
<evidence type="ECO:0000256" key="2">
    <source>
        <dbReference type="ARBA" id="ARBA00022723"/>
    </source>
</evidence>
<feature type="compositionally biased region" description="Basic and acidic residues" evidence="7">
    <location>
        <begin position="1158"/>
        <end position="1178"/>
    </location>
</feature>
<proteinExistence type="predicted"/>
<feature type="region of interest" description="Disordered" evidence="7">
    <location>
        <begin position="264"/>
        <end position="290"/>
    </location>
</feature>
<feature type="compositionally biased region" description="Basic and acidic residues" evidence="7">
    <location>
        <begin position="199"/>
        <end position="208"/>
    </location>
</feature>
<feature type="compositionally biased region" description="Acidic residues" evidence="7">
    <location>
        <begin position="873"/>
        <end position="885"/>
    </location>
</feature>
<dbReference type="InterPro" id="IPR003604">
    <property type="entry name" value="Matrin/U1-like-C_Znf_C2H2"/>
</dbReference>
<evidence type="ECO:0000256" key="1">
    <source>
        <dbReference type="ARBA" id="ARBA00004123"/>
    </source>
</evidence>
<keyword evidence="2" id="KW-0479">Metal-binding</keyword>
<keyword evidence="11" id="KW-1185">Reference proteome</keyword>
<feature type="compositionally biased region" description="Low complexity" evidence="7">
    <location>
        <begin position="640"/>
        <end position="652"/>
    </location>
</feature>
<dbReference type="GeneTree" id="ENSGT00940000153322"/>